<accession>A0A518FGE5</accession>
<reference evidence="1 2" key="1">
    <citation type="submission" date="2019-02" db="EMBL/GenBank/DDBJ databases">
        <title>Deep-cultivation of Planctomycetes and their phenomic and genomic characterization uncovers novel biology.</title>
        <authorList>
            <person name="Wiegand S."/>
            <person name="Jogler M."/>
            <person name="Boedeker C."/>
            <person name="Pinto D."/>
            <person name="Vollmers J."/>
            <person name="Rivas-Marin E."/>
            <person name="Kohn T."/>
            <person name="Peeters S.H."/>
            <person name="Heuer A."/>
            <person name="Rast P."/>
            <person name="Oberbeckmann S."/>
            <person name="Bunk B."/>
            <person name="Jeske O."/>
            <person name="Meyerdierks A."/>
            <person name="Storesund J.E."/>
            <person name="Kallscheuer N."/>
            <person name="Luecker S."/>
            <person name="Lage O.M."/>
            <person name="Pohl T."/>
            <person name="Merkel B.J."/>
            <person name="Hornburger P."/>
            <person name="Mueller R.-W."/>
            <person name="Bruemmer F."/>
            <person name="Labrenz M."/>
            <person name="Spormann A.M."/>
            <person name="Op den Camp H."/>
            <person name="Overmann J."/>
            <person name="Amann R."/>
            <person name="Jetten M.S.M."/>
            <person name="Mascher T."/>
            <person name="Medema M.H."/>
            <person name="Devos D.P."/>
            <person name="Kaster A.-K."/>
            <person name="Ovreas L."/>
            <person name="Rohde M."/>
            <person name="Galperin M.Y."/>
            <person name="Jogler C."/>
        </authorList>
    </citation>
    <scope>NUCLEOTIDE SEQUENCE [LARGE SCALE GENOMIC DNA]</scope>
    <source>
        <strain evidence="1 2">Pan153</strain>
    </source>
</reference>
<dbReference type="AlphaFoldDB" id="A0A518FGE5"/>
<proteinExistence type="predicted"/>
<dbReference type="Proteomes" id="UP000320839">
    <property type="component" value="Chromosome"/>
</dbReference>
<evidence type="ECO:0000313" key="2">
    <source>
        <dbReference type="Proteomes" id="UP000320839"/>
    </source>
</evidence>
<dbReference type="RefSeq" id="WP_197994865.1">
    <property type="nucleotide sequence ID" value="NZ_CP036317.1"/>
</dbReference>
<protein>
    <recommendedName>
        <fullName evidence="3">Alpha/beta hydrolase family protein</fullName>
    </recommendedName>
</protein>
<dbReference type="EMBL" id="CP036317">
    <property type="protein sequence ID" value="QDV15404.1"/>
    <property type="molecule type" value="Genomic_DNA"/>
</dbReference>
<organism evidence="1 2">
    <name type="scientific">Gimesia panareensis</name>
    <dbReference type="NCBI Taxonomy" id="2527978"/>
    <lineage>
        <taxon>Bacteria</taxon>
        <taxon>Pseudomonadati</taxon>
        <taxon>Planctomycetota</taxon>
        <taxon>Planctomycetia</taxon>
        <taxon>Planctomycetales</taxon>
        <taxon>Planctomycetaceae</taxon>
        <taxon>Gimesia</taxon>
    </lineage>
</organism>
<sequence>MFAALEKANVPVTLIAKQGGTHPWPTIHEEVAKIADWIDAQLRPDETQVSEP</sequence>
<gene>
    <name evidence="1" type="ORF">Pan153_00180</name>
</gene>
<evidence type="ECO:0000313" key="1">
    <source>
        <dbReference type="EMBL" id="QDV15404.1"/>
    </source>
</evidence>
<evidence type="ECO:0008006" key="3">
    <source>
        <dbReference type="Google" id="ProtNLM"/>
    </source>
</evidence>
<name>A0A518FGE5_9PLAN</name>